<reference evidence="13" key="1">
    <citation type="journal article" date="2021" name="PeerJ">
        <title>Extensive microbial diversity within the chicken gut microbiome revealed by metagenomics and culture.</title>
        <authorList>
            <person name="Gilroy R."/>
            <person name="Ravi A."/>
            <person name="Getino M."/>
            <person name="Pursley I."/>
            <person name="Horton D.L."/>
            <person name="Alikhan N.F."/>
            <person name="Baker D."/>
            <person name="Gharbi K."/>
            <person name="Hall N."/>
            <person name="Watson M."/>
            <person name="Adriaenssens E.M."/>
            <person name="Foster-Nyarko E."/>
            <person name="Jarju S."/>
            <person name="Secka A."/>
            <person name="Antonio M."/>
            <person name="Oren A."/>
            <person name="Chaudhuri R.R."/>
            <person name="La Ragione R."/>
            <person name="Hildebrand F."/>
            <person name="Pallen M.J."/>
        </authorList>
    </citation>
    <scope>NUCLEOTIDE SEQUENCE</scope>
    <source>
        <strain evidence="13">CHK169-2315</strain>
    </source>
</reference>
<keyword evidence="3 7" id="KW-1003">Cell membrane</keyword>
<evidence type="ECO:0000313" key="13">
    <source>
        <dbReference type="EMBL" id="HIV75002.1"/>
    </source>
</evidence>
<dbReference type="PANTHER" id="PTHR47371">
    <property type="entry name" value="LIPOTEICHOIC ACID SYNTHASE"/>
    <property type="match status" value="1"/>
</dbReference>
<dbReference type="PANTHER" id="PTHR47371:SF1">
    <property type="entry name" value="LIPOTEICHOIC ACID SYNTHASE-LIKE YQGS"/>
    <property type="match status" value="1"/>
</dbReference>
<feature type="active site" evidence="8">
    <location>
        <position position="297"/>
    </location>
</feature>
<feature type="transmembrane region" description="Helical" evidence="11">
    <location>
        <begin position="153"/>
        <end position="170"/>
    </location>
</feature>
<evidence type="ECO:0000256" key="6">
    <source>
        <dbReference type="ARBA" id="ARBA00023136"/>
    </source>
</evidence>
<comment type="caution">
    <text evidence="13">The sequence shown here is derived from an EMBL/GenBank/DDBJ whole genome shotgun (WGS) entry which is preliminary data.</text>
</comment>
<evidence type="ECO:0000256" key="7">
    <source>
        <dbReference type="PIRNR" id="PIRNR005091"/>
    </source>
</evidence>
<protein>
    <submittedName>
        <fullName evidence="13">LTA synthase family protein</fullName>
    </submittedName>
</protein>
<proteinExistence type="inferred from homology"/>
<evidence type="ECO:0000256" key="8">
    <source>
        <dbReference type="PIRSR" id="PIRSR005091-1"/>
    </source>
</evidence>
<dbReference type="CDD" id="cd16015">
    <property type="entry name" value="LTA_synthase"/>
    <property type="match status" value="1"/>
</dbReference>
<accession>A0A9D1PN16</accession>
<organism evidence="13 14">
    <name type="scientific">Candidatus Pseudogracilibacillus intestinigallinarum</name>
    <dbReference type="NCBI Taxonomy" id="2838742"/>
    <lineage>
        <taxon>Bacteria</taxon>
        <taxon>Bacillati</taxon>
        <taxon>Bacillota</taxon>
        <taxon>Bacilli</taxon>
        <taxon>Bacillales</taxon>
        <taxon>Bacillaceae</taxon>
        <taxon>Pseudogracilibacillus</taxon>
    </lineage>
</organism>
<feature type="binding site" evidence="10">
    <location>
        <position position="297"/>
    </location>
    <ligand>
        <name>Mn(2+)</name>
        <dbReference type="ChEBI" id="CHEBI:29035"/>
    </ligand>
</feature>
<dbReference type="Pfam" id="PF00884">
    <property type="entry name" value="Sulfatase"/>
    <property type="match status" value="1"/>
</dbReference>
<dbReference type="InterPro" id="IPR000917">
    <property type="entry name" value="Sulfatase_N"/>
</dbReference>
<feature type="binding site" evidence="10">
    <location>
        <position position="471"/>
    </location>
    <ligand>
        <name>Mn(2+)</name>
        <dbReference type="ChEBI" id="CHEBI:29035"/>
    </ligand>
</feature>
<feature type="transmembrane region" description="Helical" evidence="11">
    <location>
        <begin position="41"/>
        <end position="61"/>
    </location>
</feature>
<keyword evidence="6 7" id="KW-0472">Membrane</keyword>
<reference evidence="13" key="2">
    <citation type="submission" date="2021-04" db="EMBL/GenBank/DDBJ databases">
        <authorList>
            <person name="Gilroy R."/>
        </authorList>
    </citation>
    <scope>NUCLEOTIDE SEQUENCE</scope>
    <source>
        <strain evidence="13">CHK169-2315</strain>
    </source>
</reference>
<dbReference type="InterPro" id="IPR017850">
    <property type="entry name" value="Alkaline_phosphatase_core_sf"/>
</dbReference>
<feature type="domain" description="Sulfatase N-terminal" evidence="12">
    <location>
        <begin position="245"/>
        <end position="536"/>
    </location>
</feature>
<evidence type="ECO:0000259" key="12">
    <source>
        <dbReference type="Pfam" id="PF00884"/>
    </source>
</evidence>
<feature type="binding site" evidence="10">
    <location>
        <position position="472"/>
    </location>
    <ligand>
        <name>Mn(2+)</name>
        <dbReference type="ChEBI" id="CHEBI:29035"/>
    </ligand>
</feature>
<feature type="binding site" evidence="10">
    <location>
        <position position="253"/>
    </location>
    <ligand>
        <name>Mn(2+)</name>
        <dbReference type="ChEBI" id="CHEBI:29035"/>
    </ligand>
</feature>
<keyword evidence="5 11" id="KW-1133">Transmembrane helix</keyword>
<comment type="subcellular location">
    <subcellularLocation>
        <location evidence="1">Cell membrane</location>
        <topology evidence="1">Multi-pass membrane protein</topology>
    </subcellularLocation>
</comment>
<feature type="binding site" evidence="9">
    <location>
        <position position="412"/>
    </location>
    <ligand>
        <name>substrate</name>
    </ligand>
</feature>
<keyword evidence="4 11" id="KW-0812">Transmembrane</keyword>
<dbReference type="Gene3D" id="3.30.1120.170">
    <property type="match status" value="1"/>
</dbReference>
<evidence type="ECO:0000256" key="10">
    <source>
        <dbReference type="PIRSR" id="PIRSR005091-3"/>
    </source>
</evidence>
<dbReference type="GO" id="GO:0005886">
    <property type="term" value="C:plasma membrane"/>
    <property type="evidence" value="ECO:0007669"/>
    <property type="project" value="UniProtKB-SubCell"/>
</dbReference>
<evidence type="ECO:0000256" key="3">
    <source>
        <dbReference type="ARBA" id="ARBA00022475"/>
    </source>
</evidence>
<dbReference type="InterPro" id="IPR012160">
    <property type="entry name" value="LtaS-like"/>
</dbReference>
<dbReference type="AlphaFoldDB" id="A0A9D1PN16"/>
<evidence type="ECO:0000256" key="1">
    <source>
        <dbReference type="ARBA" id="ARBA00004651"/>
    </source>
</evidence>
<dbReference type="SUPFAM" id="SSF53649">
    <property type="entry name" value="Alkaline phosphatase-like"/>
    <property type="match status" value="1"/>
</dbReference>
<feature type="transmembrane region" description="Helical" evidence="11">
    <location>
        <begin position="73"/>
        <end position="92"/>
    </location>
</feature>
<evidence type="ECO:0000256" key="11">
    <source>
        <dbReference type="SAM" id="Phobius"/>
    </source>
</evidence>
<dbReference type="PIRSF" id="PIRSF005091">
    <property type="entry name" value="Mmb_sulf_HI1246"/>
    <property type="match status" value="1"/>
</dbReference>
<dbReference type="EMBL" id="DXHX01000123">
    <property type="protein sequence ID" value="HIV75002.1"/>
    <property type="molecule type" value="Genomic_DNA"/>
</dbReference>
<feature type="transmembrane region" description="Helical" evidence="11">
    <location>
        <begin position="112"/>
        <end position="133"/>
    </location>
</feature>
<keyword evidence="9" id="KW-0464">Manganese</keyword>
<keyword evidence="9" id="KW-0479">Metal-binding</keyword>
<evidence type="ECO:0000313" key="14">
    <source>
        <dbReference type="Proteomes" id="UP000823937"/>
    </source>
</evidence>
<comment type="similarity">
    <text evidence="2 7">Belongs to the LTA synthase family.</text>
</comment>
<sequence length="630" mass="73823">MLHRRKKVPLFVLAALLFGFKTYIVYRFVFDIELDNLLQEIIIFINPFIASIIFFGLSVWFKTEKRQKLFIRYSALIGTLIIYFNVVFYRSFTDFLTIPQLFQTSNISDLSSSILELIKLYDIFIFVDVMIIWYIAKKVTNIYVPVYSRRKKIFTLVVSLLLLSVNFLLAEMERPQLLSRAFDREYLVKNIGLFYYHVYDVALQSKMRTQKVIADSNDLVEIKKYIHEEVRSDEQSSLYGIAEDKNVIFISAESLQTFVIENTLHDEEVTPFLNRLIDDPGTFYFENFYHQTGQGKTSDSEFITENSLYPIASGAVFFTHAGNDYYAMPEALKQHGYQSVVFHANTETFWNRNQMYESIGIDTFYDYDSYDVTEENSIGWGLKDKPFFEQTIPYMKELDTPFYAKLITITNHFPFDLEEEDKTLENYDSNSKTLNQYFSTVRYMDEAIEQFFMHLKFNGLYEDSIIIIMGDHDGISANHNKAMAQYLNKEEITPYDLLQLQRVPFYIHIPGYENGKRMDKIAGQVDIKPTVLRLLGLDTSNDLYFGNDLFHNDRKGFITQRNGDFISDDYVFASEICYDRETGEPIDTLNVYGEEESACAEISKKVTKELQYSDEIIYGDLFRFVDFQTK</sequence>
<evidence type="ECO:0000256" key="4">
    <source>
        <dbReference type="ARBA" id="ARBA00022692"/>
    </source>
</evidence>
<gene>
    <name evidence="13" type="ORF">H9895_08005</name>
</gene>
<evidence type="ECO:0000256" key="2">
    <source>
        <dbReference type="ARBA" id="ARBA00009983"/>
    </source>
</evidence>
<dbReference type="GO" id="GO:0046872">
    <property type="term" value="F:metal ion binding"/>
    <property type="evidence" value="ECO:0007669"/>
    <property type="project" value="UniProtKB-KW"/>
</dbReference>
<evidence type="ECO:0000256" key="5">
    <source>
        <dbReference type="ARBA" id="ARBA00022989"/>
    </source>
</evidence>
<dbReference type="InterPro" id="IPR050448">
    <property type="entry name" value="OpgB/LTA_synthase_biosynth"/>
</dbReference>
<evidence type="ECO:0000256" key="9">
    <source>
        <dbReference type="PIRSR" id="PIRSR005091-2"/>
    </source>
</evidence>
<feature type="transmembrane region" description="Helical" evidence="11">
    <location>
        <begin position="9"/>
        <end position="29"/>
    </location>
</feature>
<dbReference type="Proteomes" id="UP000823937">
    <property type="component" value="Unassembled WGS sequence"/>
</dbReference>
<dbReference type="Gene3D" id="3.40.720.10">
    <property type="entry name" value="Alkaline Phosphatase, subunit A"/>
    <property type="match status" value="1"/>
</dbReference>
<name>A0A9D1PN16_9BACI</name>